<feature type="transmembrane region" description="Helical" evidence="6">
    <location>
        <begin position="280"/>
        <end position="299"/>
    </location>
</feature>
<keyword evidence="9" id="KW-1185">Reference proteome</keyword>
<dbReference type="STRING" id="870908.SAMN04488044_3174"/>
<feature type="transmembrane region" description="Helical" evidence="6">
    <location>
        <begin position="116"/>
        <end position="133"/>
    </location>
</feature>
<dbReference type="GO" id="GO:0005886">
    <property type="term" value="C:plasma membrane"/>
    <property type="evidence" value="ECO:0007669"/>
    <property type="project" value="UniProtKB-SubCell"/>
</dbReference>
<evidence type="ECO:0000313" key="9">
    <source>
        <dbReference type="Proteomes" id="UP000184211"/>
    </source>
</evidence>
<dbReference type="InterPro" id="IPR011701">
    <property type="entry name" value="MFS"/>
</dbReference>
<feature type="transmembrane region" description="Helical" evidence="6">
    <location>
        <begin position="140"/>
        <end position="159"/>
    </location>
</feature>
<dbReference type="PANTHER" id="PTHR43124">
    <property type="entry name" value="PURINE EFFLUX PUMP PBUE"/>
    <property type="match status" value="1"/>
</dbReference>
<dbReference type="PANTHER" id="PTHR43124:SF3">
    <property type="entry name" value="CHLORAMPHENICOL EFFLUX PUMP RV0191"/>
    <property type="match status" value="1"/>
</dbReference>
<evidence type="ECO:0000256" key="5">
    <source>
        <dbReference type="ARBA" id="ARBA00023136"/>
    </source>
</evidence>
<keyword evidence="5 6" id="KW-0472">Membrane</keyword>
<feature type="transmembrane region" description="Helical" evidence="6">
    <location>
        <begin position="253"/>
        <end position="273"/>
    </location>
</feature>
<comment type="subcellular location">
    <subcellularLocation>
        <location evidence="1">Cell membrane</location>
        <topology evidence="1">Multi-pass membrane protein</topology>
    </subcellularLocation>
</comment>
<gene>
    <name evidence="8" type="ORF">SAMN04488044_3174</name>
</gene>
<evidence type="ECO:0000313" key="8">
    <source>
        <dbReference type="EMBL" id="SHH74789.1"/>
    </source>
</evidence>
<feature type="transmembrane region" description="Helical" evidence="6">
    <location>
        <begin position="53"/>
        <end position="76"/>
    </location>
</feature>
<evidence type="ECO:0000256" key="2">
    <source>
        <dbReference type="ARBA" id="ARBA00022475"/>
    </source>
</evidence>
<dbReference type="EMBL" id="FQWM01000008">
    <property type="protein sequence ID" value="SHH74789.1"/>
    <property type="molecule type" value="Genomic_DNA"/>
</dbReference>
<evidence type="ECO:0000259" key="7">
    <source>
        <dbReference type="PROSITE" id="PS50850"/>
    </source>
</evidence>
<evidence type="ECO:0000256" key="4">
    <source>
        <dbReference type="ARBA" id="ARBA00022989"/>
    </source>
</evidence>
<keyword evidence="3 6" id="KW-0812">Transmembrane</keyword>
<reference evidence="9" key="1">
    <citation type="submission" date="2016-11" db="EMBL/GenBank/DDBJ databases">
        <authorList>
            <person name="Varghese N."/>
            <person name="Submissions S."/>
        </authorList>
    </citation>
    <scope>NUCLEOTIDE SEQUENCE [LARGE SCALE GENOMIC DNA]</scope>
    <source>
        <strain evidence="9">DSM 28223</strain>
    </source>
</reference>
<dbReference type="GO" id="GO:0022857">
    <property type="term" value="F:transmembrane transporter activity"/>
    <property type="evidence" value="ECO:0007669"/>
    <property type="project" value="InterPro"/>
</dbReference>
<dbReference type="OrthoDB" id="6095882at2"/>
<dbReference type="InterPro" id="IPR020846">
    <property type="entry name" value="MFS_dom"/>
</dbReference>
<dbReference type="RefSeq" id="WP_072794003.1">
    <property type="nucleotide sequence ID" value="NZ_FQWM01000008.1"/>
</dbReference>
<proteinExistence type="predicted"/>
<dbReference type="Pfam" id="PF07690">
    <property type="entry name" value="MFS_1"/>
    <property type="match status" value="1"/>
</dbReference>
<protein>
    <submittedName>
        <fullName evidence="8">Predicted arabinose efflux permease, MFS family</fullName>
    </submittedName>
</protein>
<keyword evidence="2" id="KW-1003">Cell membrane</keyword>
<feature type="transmembrane region" description="Helical" evidence="6">
    <location>
        <begin position="171"/>
        <end position="191"/>
    </location>
</feature>
<dbReference type="InterPro" id="IPR050189">
    <property type="entry name" value="MFS_Efflux_Transporters"/>
</dbReference>
<name>A0A1M5VHP8_9RHOB</name>
<dbReference type="InterPro" id="IPR036259">
    <property type="entry name" value="MFS_trans_sf"/>
</dbReference>
<feature type="transmembrane region" description="Helical" evidence="6">
    <location>
        <begin position="83"/>
        <end position="104"/>
    </location>
</feature>
<feature type="transmembrane region" description="Helical" evidence="6">
    <location>
        <begin position="221"/>
        <end position="241"/>
    </location>
</feature>
<evidence type="ECO:0000256" key="6">
    <source>
        <dbReference type="SAM" id="Phobius"/>
    </source>
</evidence>
<evidence type="ECO:0000256" key="1">
    <source>
        <dbReference type="ARBA" id="ARBA00004651"/>
    </source>
</evidence>
<feature type="transmembrane region" description="Helical" evidence="6">
    <location>
        <begin position="369"/>
        <end position="388"/>
    </location>
</feature>
<dbReference type="AlphaFoldDB" id="A0A1M5VHP8"/>
<accession>A0A1M5VHP8</accession>
<dbReference type="PROSITE" id="PS50850">
    <property type="entry name" value="MFS"/>
    <property type="match status" value="1"/>
</dbReference>
<organism evidence="8 9">
    <name type="scientific">Cognatishimia maritima</name>
    <dbReference type="NCBI Taxonomy" id="870908"/>
    <lineage>
        <taxon>Bacteria</taxon>
        <taxon>Pseudomonadati</taxon>
        <taxon>Pseudomonadota</taxon>
        <taxon>Alphaproteobacteria</taxon>
        <taxon>Rhodobacterales</taxon>
        <taxon>Paracoccaceae</taxon>
        <taxon>Cognatishimia</taxon>
    </lineage>
</organism>
<dbReference type="Gene3D" id="1.20.1250.20">
    <property type="entry name" value="MFS general substrate transporter like domains"/>
    <property type="match status" value="1"/>
</dbReference>
<dbReference type="CDD" id="cd06174">
    <property type="entry name" value="MFS"/>
    <property type="match status" value="1"/>
</dbReference>
<feature type="domain" description="Major facilitator superfamily (MFS) profile" evidence="7">
    <location>
        <begin position="17"/>
        <end position="391"/>
    </location>
</feature>
<dbReference type="SUPFAM" id="SSF103473">
    <property type="entry name" value="MFS general substrate transporter"/>
    <property type="match status" value="1"/>
</dbReference>
<evidence type="ECO:0000256" key="3">
    <source>
        <dbReference type="ARBA" id="ARBA00022692"/>
    </source>
</evidence>
<keyword evidence="4 6" id="KW-1133">Transmembrane helix</keyword>
<sequence>MKAQVPKTSKVQASTLLILALWFAGLGAAGQFAKISVSFPELTAVYDVSETKLGLIVSVVSLTGVLFGMTAAQLVANIGFRRMLLWAMVGGAAMSVLQAALPAYPVMLTSRILEGLTHLAITVCAPTLIGILSSDRMRPIYMALWSTFFSVSYAVIAWIGPSLIANQGAGALYAGHAAYMAVMALVLYRLVPAGVVPKRPIPSAAEILRRHLRAYGSAHEFAPALGWLFYTLTFVSVLTLIPQFIPPEHRTTLVPLLPMASIATSLTLGAILLRVMPAATLVQIGFASSAVCAVLLQVLPYLPLTYVAMFACLGLVQSASFSAIPQINPTPDSQAIAHGGMSQMGNLGNLLGTPVMLLSTGAFGTRGAMVMLILCYVAGFTAHALLAMKRRAAV</sequence>
<dbReference type="Proteomes" id="UP000184211">
    <property type="component" value="Unassembled WGS sequence"/>
</dbReference>